<dbReference type="GO" id="GO:0005345">
    <property type="term" value="F:purine nucleobase transmembrane transporter activity"/>
    <property type="evidence" value="ECO:0007669"/>
    <property type="project" value="TreeGrafter"/>
</dbReference>
<name>A0A1H5NIE9_9MICO</name>
<keyword evidence="9" id="KW-1185">Reference proteome</keyword>
<dbReference type="GO" id="GO:0012505">
    <property type="term" value="C:endomembrane system"/>
    <property type="evidence" value="ECO:0007669"/>
    <property type="project" value="UniProtKB-SubCell"/>
</dbReference>
<dbReference type="Pfam" id="PF00860">
    <property type="entry name" value="Xan_ur_permease"/>
    <property type="match status" value="1"/>
</dbReference>
<proteinExistence type="inferred from homology"/>
<keyword evidence="6 7" id="KW-0472">Membrane</keyword>
<dbReference type="EMBL" id="FNTX01000002">
    <property type="protein sequence ID" value="SEF00498.1"/>
    <property type="molecule type" value="Genomic_DNA"/>
</dbReference>
<keyword evidence="5 7" id="KW-1133">Transmembrane helix</keyword>
<comment type="subcellular location">
    <subcellularLocation>
        <location evidence="1">Endomembrane system</location>
        <topology evidence="1">Multi-pass membrane protein</topology>
    </subcellularLocation>
</comment>
<feature type="transmembrane region" description="Helical" evidence="7">
    <location>
        <begin position="385"/>
        <end position="414"/>
    </location>
</feature>
<keyword evidence="4 7" id="KW-0812">Transmembrane</keyword>
<evidence type="ECO:0000256" key="7">
    <source>
        <dbReference type="SAM" id="Phobius"/>
    </source>
</evidence>
<feature type="transmembrane region" description="Helical" evidence="7">
    <location>
        <begin position="142"/>
        <end position="159"/>
    </location>
</feature>
<dbReference type="Proteomes" id="UP000199220">
    <property type="component" value="Unassembled WGS sequence"/>
</dbReference>
<feature type="transmembrane region" description="Helical" evidence="7">
    <location>
        <begin position="204"/>
        <end position="222"/>
    </location>
</feature>
<evidence type="ECO:0000313" key="8">
    <source>
        <dbReference type="EMBL" id="SEF00498.1"/>
    </source>
</evidence>
<dbReference type="RefSeq" id="WP_089775510.1">
    <property type="nucleotide sequence ID" value="NZ_FNTX01000002.1"/>
</dbReference>
<protein>
    <submittedName>
        <fullName evidence="8">Putative MFS transporter, AGZA family, xanthine/uracil permease</fullName>
    </submittedName>
</protein>
<dbReference type="PANTHER" id="PTHR43337:SF1">
    <property type="entry name" value="XANTHINE_URACIL PERMEASE C887.17-RELATED"/>
    <property type="match status" value="1"/>
</dbReference>
<feature type="transmembrane region" description="Helical" evidence="7">
    <location>
        <begin position="256"/>
        <end position="275"/>
    </location>
</feature>
<feature type="transmembrane region" description="Helical" evidence="7">
    <location>
        <begin position="295"/>
        <end position="317"/>
    </location>
</feature>
<gene>
    <name evidence="8" type="ORF">SAMN04488554_4300</name>
</gene>
<feature type="transmembrane region" description="Helical" evidence="7">
    <location>
        <begin position="86"/>
        <end position="106"/>
    </location>
</feature>
<keyword evidence="3" id="KW-0813">Transport</keyword>
<sequence length="443" mass="46044">MSTDTPTARPRALERWFRIQQRGSSLRIELIAGFTTFATMAYVLAVVPGILAEGGVPRGPVTVAIIVMAALSTLAMGIVTNRPLALAPGLGSVAFIAFTLGAVEGIPWQTSMGMVFISGLVFVLLTVLKLREAISSMMPKAIKLAIGAGVGLFICFIGFRSGGLSQASESSNALVVGDLGSPEAILTLIGLALVLGLHLRKVPGGLLIAIVATTIIGIPMGVTTVPDTLWQAPTGLGEVAFGIDILGALKLSFFPFIFALFVSDFFSTFGTLFAVGSRGNFLDSDGNFPEINKPFLVDSISTVAGSLVAVPVMTTYVESTSGVEAGGRTGLTSITTGALFLATLLFTPLALMIPSQATAPVLILVGLLMLAPLREIDMTDLSEALPAFLAVVVTIFTFNIGTGISAGIVAYVVVKVLSGEARSVPGGLWILLVPLVYYFTTLA</sequence>
<evidence type="ECO:0000256" key="5">
    <source>
        <dbReference type="ARBA" id="ARBA00022989"/>
    </source>
</evidence>
<evidence type="ECO:0000256" key="4">
    <source>
        <dbReference type="ARBA" id="ARBA00022692"/>
    </source>
</evidence>
<evidence type="ECO:0000256" key="2">
    <source>
        <dbReference type="ARBA" id="ARBA00005697"/>
    </source>
</evidence>
<organism evidence="8 9">
    <name type="scientific">Ruania alba</name>
    <dbReference type="NCBI Taxonomy" id="648782"/>
    <lineage>
        <taxon>Bacteria</taxon>
        <taxon>Bacillati</taxon>
        <taxon>Actinomycetota</taxon>
        <taxon>Actinomycetes</taxon>
        <taxon>Micrococcales</taxon>
        <taxon>Ruaniaceae</taxon>
        <taxon>Ruania</taxon>
    </lineage>
</organism>
<evidence type="ECO:0000256" key="3">
    <source>
        <dbReference type="ARBA" id="ARBA00022448"/>
    </source>
</evidence>
<dbReference type="PANTHER" id="PTHR43337">
    <property type="entry name" value="XANTHINE/URACIL PERMEASE C887.17-RELATED"/>
    <property type="match status" value="1"/>
</dbReference>
<dbReference type="InterPro" id="IPR045018">
    <property type="entry name" value="Azg-like"/>
</dbReference>
<evidence type="ECO:0000256" key="1">
    <source>
        <dbReference type="ARBA" id="ARBA00004127"/>
    </source>
</evidence>
<feature type="transmembrane region" description="Helical" evidence="7">
    <location>
        <begin position="28"/>
        <end position="47"/>
    </location>
</feature>
<feature type="transmembrane region" description="Helical" evidence="7">
    <location>
        <begin position="329"/>
        <end position="351"/>
    </location>
</feature>
<dbReference type="AlphaFoldDB" id="A0A1H5NIE9"/>
<evidence type="ECO:0000256" key="6">
    <source>
        <dbReference type="ARBA" id="ARBA00023136"/>
    </source>
</evidence>
<evidence type="ECO:0000313" key="9">
    <source>
        <dbReference type="Proteomes" id="UP000199220"/>
    </source>
</evidence>
<comment type="similarity">
    <text evidence="2">Belongs to the nucleobase:cation symporter-2 (NCS2) (TC 2.A.40) family. Azg-like subfamily.</text>
</comment>
<dbReference type="GO" id="GO:0005886">
    <property type="term" value="C:plasma membrane"/>
    <property type="evidence" value="ECO:0007669"/>
    <property type="project" value="TreeGrafter"/>
</dbReference>
<reference evidence="9" key="1">
    <citation type="submission" date="2016-10" db="EMBL/GenBank/DDBJ databases">
        <authorList>
            <person name="Varghese N."/>
            <person name="Submissions S."/>
        </authorList>
    </citation>
    <scope>NUCLEOTIDE SEQUENCE [LARGE SCALE GENOMIC DNA]</scope>
    <source>
        <strain evidence="9">DSM 21368</strain>
    </source>
</reference>
<feature type="transmembrane region" description="Helical" evidence="7">
    <location>
        <begin position="179"/>
        <end position="197"/>
    </location>
</feature>
<dbReference type="STRING" id="648782.SAMN04488554_4300"/>
<feature type="transmembrane region" description="Helical" evidence="7">
    <location>
        <begin position="426"/>
        <end position="442"/>
    </location>
</feature>
<feature type="transmembrane region" description="Helical" evidence="7">
    <location>
        <begin position="59"/>
        <end position="79"/>
    </location>
</feature>
<feature type="transmembrane region" description="Helical" evidence="7">
    <location>
        <begin position="112"/>
        <end position="130"/>
    </location>
</feature>
<dbReference type="InterPro" id="IPR006043">
    <property type="entry name" value="NCS2"/>
</dbReference>
<dbReference type="OrthoDB" id="9808458at2"/>
<accession>A0A1H5NIE9</accession>
<feature type="transmembrane region" description="Helical" evidence="7">
    <location>
        <begin position="357"/>
        <end position="373"/>
    </location>
</feature>